<dbReference type="PRINTS" id="PR01590">
    <property type="entry name" value="HTHFIS"/>
</dbReference>
<evidence type="ECO:0000256" key="1">
    <source>
        <dbReference type="ARBA" id="ARBA00022741"/>
    </source>
</evidence>
<evidence type="ECO:0000256" key="3">
    <source>
        <dbReference type="ARBA" id="ARBA00023015"/>
    </source>
</evidence>
<keyword evidence="4" id="KW-0804">Transcription</keyword>
<dbReference type="SUPFAM" id="SSF52540">
    <property type="entry name" value="P-loop containing nucleoside triphosphate hydrolases"/>
    <property type="match status" value="1"/>
</dbReference>
<keyword evidence="7" id="KW-1185">Reference proteome</keyword>
<dbReference type="GO" id="GO:0043565">
    <property type="term" value="F:sequence-specific DNA binding"/>
    <property type="evidence" value="ECO:0007669"/>
    <property type="project" value="InterPro"/>
</dbReference>
<sequence>MVASDPVREAREALQRAGLLERQDAPSIVPEVIERSWRRSISHAVGSDRVSEDHRDVDPESTLYRAAAPVLDRWQEQLSETPMTLFLSDRVGRIVARRLGARDQASRLDEVHAAEGFVFSEETMGTNGLGTALAENQAVLISGSQHFNDLLAPITCAAVPVAAPGGSVLGSVSLGGPVAEGSQLMLSLTAEIGRQIETRLRAESRPEDLALAMSFMRYKNSRRPTVVVDQHSLLANTPALPFVSVDSHVLLWELMKGHDWRRSPTAEIVLPDGIRVVGRRLDSSTEPQFVAHFFDVNLTETLAQERAVMPAIEPARVRAPRSDAVMVEGPAGSGRFKLALEIVSSETMDEPVTAVAADDADWAEVAEAALTHGRDVVLRRVENLGAGDAEALTTLVRTHQRSVGRGQRTSRLVLTLAPDDAPAAIRELAKSLGLSTTRIAPLRASPDRIPGLVRSVLGDVDPSGRFTVTASALQSFMQYDWPGELRELRRLLQDLVANAPSAVIDSRQLPEHLRRGNKTRQMTLIETAERDAIVRALDLAGGNKSTAAELLGIGRTTLYRRLRQLHIEGDEASL</sequence>
<protein>
    <submittedName>
        <fullName evidence="6">Transcriptional regulator of acetoin/glycerol metabolism</fullName>
    </submittedName>
</protein>
<proteinExistence type="predicted"/>
<dbReference type="EMBL" id="UESZ01000001">
    <property type="protein sequence ID" value="SSA33678.1"/>
    <property type="molecule type" value="Genomic_DNA"/>
</dbReference>
<name>A0A2Y8ZQR9_9MICO</name>
<dbReference type="InterPro" id="IPR002197">
    <property type="entry name" value="HTH_Fis"/>
</dbReference>
<reference evidence="7" key="1">
    <citation type="submission" date="2016-10" db="EMBL/GenBank/DDBJ databases">
        <authorList>
            <person name="Varghese N."/>
            <person name="Submissions S."/>
        </authorList>
    </citation>
    <scope>NUCLEOTIDE SEQUENCE [LARGE SCALE GENOMIC DNA]</scope>
    <source>
        <strain evidence="7">DSM 22951</strain>
    </source>
</reference>
<feature type="domain" description="Sigma-54 factor interaction" evidence="5">
    <location>
        <begin position="426"/>
        <end position="497"/>
    </location>
</feature>
<dbReference type="PROSITE" id="PS50045">
    <property type="entry name" value="SIGMA54_INTERACT_4"/>
    <property type="match status" value="1"/>
</dbReference>
<gene>
    <name evidence="6" type="ORF">SAMN04489750_0963</name>
</gene>
<organism evidence="6 7">
    <name type="scientific">Branchiibius hedensis</name>
    <dbReference type="NCBI Taxonomy" id="672460"/>
    <lineage>
        <taxon>Bacteria</taxon>
        <taxon>Bacillati</taxon>
        <taxon>Actinomycetota</taxon>
        <taxon>Actinomycetes</taxon>
        <taxon>Micrococcales</taxon>
        <taxon>Dermacoccaceae</taxon>
        <taxon>Branchiibius</taxon>
    </lineage>
</organism>
<dbReference type="InterPro" id="IPR058031">
    <property type="entry name" value="AAA_lid_NorR"/>
</dbReference>
<dbReference type="InterPro" id="IPR009057">
    <property type="entry name" value="Homeodomain-like_sf"/>
</dbReference>
<dbReference type="PANTHER" id="PTHR32071">
    <property type="entry name" value="TRANSCRIPTIONAL REGULATORY PROTEIN"/>
    <property type="match status" value="1"/>
</dbReference>
<dbReference type="Gene3D" id="1.10.8.60">
    <property type="match status" value="1"/>
</dbReference>
<evidence type="ECO:0000256" key="4">
    <source>
        <dbReference type="ARBA" id="ARBA00023163"/>
    </source>
</evidence>
<dbReference type="InterPro" id="IPR002078">
    <property type="entry name" value="Sigma_54_int"/>
</dbReference>
<dbReference type="Gene3D" id="1.10.10.60">
    <property type="entry name" value="Homeodomain-like"/>
    <property type="match status" value="1"/>
</dbReference>
<keyword evidence="1" id="KW-0547">Nucleotide-binding</keyword>
<accession>A0A2Y8ZQR9</accession>
<dbReference type="Pfam" id="PF25601">
    <property type="entry name" value="AAA_lid_14"/>
    <property type="match status" value="1"/>
</dbReference>
<dbReference type="RefSeq" id="WP_170119743.1">
    <property type="nucleotide sequence ID" value="NZ_QGDN01000001.1"/>
</dbReference>
<dbReference type="Gene3D" id="3.30.450.40">
    <property type="match status" value="1"/>
</dbReference>
<keyword evidence="3" id="KW-0805">Transcription regulation</keyword>
<dbReference type="Pfam" id="PF02954">
    <property type="entry name" value="HTH_8"/>
    <property type="match status" value="1"/>
</dbReference>
<dbReference type="AlphaFoldDB" id="A0A2Y8ZQR9"/>
<keyword evidence="2" id="KW-0067">ATP-binding</keyword>
<evidence type="ECO:0000259" key="5">
    <source>
        <dbReference type="PROSITE" id="PS50045"/>
    </source>
</evidence>
<dbReference type="GO" id="GO:0006355">
    <property type="term" value="P:regulation of DNA-templated transcription"/>
    <property type="evidence" value="ECO:0007669"/>
    <property type="project" value="InterPro"/>
</dbReference>
<evidence type="ECO:0000313" key="7">
    <source>
        <dbReference type="Proteomes" id="UP000250028"/>
    </source>
</evidence>
<dbReference type="PANTHER" id="PTHR32071:SF122">
    <property type="entry name" value="SIGMA FACTOR"/>
    <property type="match status" value="1"/>
</dbReference>
<dbReference type="GO" id="GO:0005524">
    <property type="term" value="F:ATP binding"/>
    <property type="evidence" value="ECO:0007669"/>
    <property type="project" value="UniProtKB-KW"/>
</dbReference>
<dbReference type="Proteomes" id="UP000250028">
    <property type="component" value="Unassembled WGS sequence"/>
</dbReference>
<evidence type="ECO:0000313" key="6">
    <source>
        <dbReference type="EMBL" id="SSA33678.1"/>
    </source>
</evidence>
<dbReference type="SUPFAM" id="SSF46689">
    <property type="entry name" value="Homeodomain-like"/>
    <property type="match status" value="1"/>
</dbReference>
<dbReference type="InterPro" id="IPR029016">
    <property type="entry name" value="GAF-like_dom_sf"/>
</dbReference>
<dbReference type="InterPro" id="IPR027417">
    <property type="entry name" value="P-loop_NTPase"/>
</dbReference>
<evidence type="ECO:0000256" key="2">
    <source>
        <dbReference type="ARBA" id="ARBA00022840"/>
    </source>
</evidence>